<proteinExistence type="predicted"/>
<evidence type="ECO:0000313" key="1">
    <source>
        <dbReference type="EMBL" id="KOF02749.1"/>
    </source>
</evidence>
<dbReference type="EMBL" id="JSVA01000010">
    <property type="protein sequence ID" value="KOF02749.1"/>
    <property type="molecule type" value="Genomic_DNA"/>
</dbReference>
<gene>
    <name evidence="1" type="ORF">OB69_10595</name>
</gene>
<dbReference type="OrthoDB" id="1491962at2"/>
<comment type="caution">
    <text evidence="1">The sequence shown here is derived from an EMBL/GenBank/DDBJ whole genome shotgun (WGS) entry which is preliminary data.</text>
</comment>
<sequence>MMSFFDDIYNKIFKGKAEGPAELIHETLERTSRESESFLAWADSHKRTELLTEIYNAYHLKKKGIVAKLNLHLLETKYSNGFAVTYDHEISSDDFRNLFDYLKEKTLEFDYRLAQNDRRIIDRESFEEVIEKWYLKPQGLELEEKKTNQLYGNILIEYVMIDRKPSYIKLMANIYQDRLYSEALPFEEFIEKLFDRNL</sequence>
<keyword evidence="2" id="KW-1185">Reference proteome</keyword>
<protein>
    <submittedName>
        <fullName evidence="1">Uncharacterized protein</fullName>
    </submittedName>
</protein>
<name>A0A0L8AK33_9BACT</name>
<evidence type="ECO:0000313" key="2">
    <source>
        <dbReference type="Proteomes" id="UP000036908"/>
    </source>
</evidence>
<dbReference type="PATRIC" id="fig|1566026.4.peg.404"/>
<dbReference type="RefSeq" id="WP_157608547.1">
    <property type="nucleotide sequence ID" value="NZ_JSVA01000010.1"/>
</dbReference>
<dbReference type="Proteomes" id="UP000036908">
    <property type="component" value="Unassembled WGS sequence"/>
</dbReference>
<accession>A0A0L8AK33</accession>
<reference evidence="2" key="1">
    <citation type="submission" date="2014-11" db="EMBL/GenBank/DDBJ databases">
        <title>Genome sequencing of Roseivirga sp. D-25.</title>
        <authorList>
            <person name="Selvaratnam C."/>
            <person name="Thevarajoo S."/>
            <person name="Goh K.M."/>
            <person name="Eee R."/>
            <person name="Chan K.-G."/>
            <person name="Chong C.S."/>
        </authorList>
    </citation>
    <scope>NUCLEOTIDE SEQUENCE [LARGE SCALE GENOMIC DNA]</scope>
    <source>
        <strain evidence="2">D-25</strain>
    </source>
</reference>
<organism evidence="1 2">
    <name type="scientific">Roseivirga seohaensis subsp. aquiponti</name>
    <dbReference type="NCBI Taxonomy" id="1566026"/>
    <lineage>
        <taxon>Bacteria</taxon>
        <taxon>Pseudomonadati</taxon>
        <taxon>Bacteroidota</taxon>
        <taxon>Cytophagia</taxon>
        <taxon>Cytophagales</taxon>
        <taxon>Roseivirgaceae</taxon>
        <taxon>Roseivirga</taxon>
    </lineage>
</organism>
<dbReference type="AlphaFoldDB" id="A0A0L8AK33"/>